<keyword evidence="2" id="KW-1185">Reference proteome</keyword>
<accession>A0AC60Q3B4</accession>
<dbReference type="Proteomes" id="UP000805193">
    <property type="component" value="Unassembled WGS sequence"/>
</dbReference>
<evidence type="ECO:0000313" key="2">
    <source>
        <dbReference type="Proteomes" id="UP000805193"/>
    </source>
</evidence>
<protein>
    <submittedName>
        <fullName evidence="1">Uncharacterized protein</fullName>
    </submittedName>
</protein>
<proteinExistence type="predicted"/>
<sequence>MAGGTIAGLKSYDWTSCCDNGFRQFALHTIGDPRPGGLQRTPGSRITVIVSDGLAYDEATLHSYVWTSCCDNGFRQFALHTIGDPRPGGLQRTPGSRITVIVSDGLAYDEATLHSGWDNYRHQADVCHAYQVLHNHGIPDDRIVVMMYDDIAFNEENPTPGVIVNHINGSNVYLGVPVDYSGQQVTPENFLNVLQGRQVTAGSGKVIASGPRDHVFVFFSDHGAPGFLCFPDANLMATQLSDAIKTMAAENRFGKMVLYIEACESGSIFDGLLPDDINVYATTAANPNESSYACYYDGLRNTYLGDLYSVNWMEDSDREDLRKETLVRQFTIVKAETNTSHVMEYGDMQLGHMKLSAFQGRKETAPILLPKAPLDLVDSRDVPVEIVRRTLEKTTDRLLRLFLKHKLDDMKRRRLFLSNEVADIAHFLASGDGEKAAHLLSSKLPLKNRACYESVVKYFDFKCFKLSANPYALGHLHLFVNLCEENYHPRDIRAAMDFACTHGNVVGIV</sequence>
<comment type="caution">
    <text evidence="1">The sequence shown here is derived from an EMBL/GenBank/DDBJ whole genome shotgun (WGS) entry which is preliminary data.</text>
</comment>
<evidence type="ECO:0000313" key="1">
    <source>
        <dbReference type="EMBL" id="KAG0427747.1"/>
    </source>
</evidence>
<gene>
    <name evidence="1" type="ORF">HPB47_025223</name>
</gene>
<dbReference type="EMBL" id="JABSTQ010009596">
    <property type="protein sequence ID" value="KAG0427747.1"/>
    <property type="molecule type" value="Genomic_DNA"/>
</dbReference>
<name>A0AC60Q3B4_IXOPE</name>
<organism evidence="1 2">
    <name type="scientific">Ixodes persulcatus</name>
    <name type="common">Taiga tick</name>
    <dbReference type="NCBI Taxonomy" id="34615"/>
    <lineage>
        <taxon>Eukaryota</taxon>
        <taxon>Metazoa</taxon>
        <taxon>Ecdysozoa</taxon>
        <taxon>Arthropoda</taxon>
        <taxon>Chelicerata</taxon>
        <taxon>Arachnida</taxon>
        <taxon>Acari</taxon>
        <taxon>Parasitiformes</taxon>
        <taxon>Ixodida</taxon>
        <taxon>Ixodoidea</taxon>
        <taxon>Ixodidae</taxon>
        <taxon>Ixodinae</taxon>
        <taxon>Ixodes</taxon>
    </lineage>
</organism>
<reference evidence="1 2" key="1">
    <citation type="journal article" date="2020" name="Cell">
        <title>Large-Scale Comparative Analyses of Tick Genomes Elucidate Their Genetic Diversity and Vector Capacities.</title>
        <authorList>
            <consortium name="Tick Genome and Microbiome Consortium (TIGMIC)"/>
            <person name="Jia N."/>
            <person name="Wang J."/>
            <person name="Shi W."/>
            <person name="Du L."/>
            <person name="Sun Y."/>
            <person name="Zhan W."/>
            <person name="Jiang J.F."/>
            <person name="Wang Q."/>
            <person name="Zhang B."/>
            <person name="Ji P."/>
            <person name="Bell-Sakyi L."/>
            <person name="Cui X.M."/>
            <person name="Yuan T.T."/>
            <person name="Jiang B.G."/>
            <person name="Yang W.F."/>
            <person name="Lam T.T."/>
            <person name="Chang Q.C."/>
            <person name="Ding S.J."/>
            <person name="Wang X.J."/>
            <person name="Zhu J.G."/>
            <person name="Ruan X.D."/>
            <person name="Zhao L."/>
            <person name="Wei J.T."/>
            <person name="Ye R.Z."/>
            <person name="Que T.C."/>
            <person name="Du C.H."/>
            <person name="Zhou Y.H."/>
            <person name="Cheng J.X."/>
            <person name="Dai P.F."/>
            <person name="Guo W.B."/>
            <person name="Han X.H."/>
            <person name="Huang E.J."/>
            <person name="Li L.F."/>
            <person name="Wei W."/>
            <person name="Gao Y.C."/>
            <person name="Liu J.Z."/>
            <person name="Shao H.Z."/>
            <person name="Wang X."/>
            <person name="Wang C.C."/>
            <person name="Yang T.C."/>
            <person name="Huo Q.B."/>
            <person name="Li W."/>
            <person name="Chen H.Y."/>
            <person name="Chen S.E."/>
            <person name="Zhou L.G."/>
            <person name="Ni X.B."/>
            <person name="Tian J.H."/>
            <person name="Sheng Y."/>
            <person name="Liu T."/>
            <person name="Pan Y.S."/>
            <person name="Xia L.Y."/>
            <person name="Li J."/>
            <person name="Zhao F."/>
            <person name="Cao W.C."/>
        </authorList>
    </citation>
    <scope>NUCLEOTIDE SEQUENCE [LARGE SCALE GENOMIC DNA]</scope>
    <source>
        <strain evidence="1">Iper-2018</strain>
    </source>
</reference>